<sequence>MLETVEVALEEHASDRGRLRSSRLLGRNHTCCLKVLLPGLLIAPPSWMLPEEAVCDCGQKA</sequence>
<keyword evidence="2" id="KW-1185">Reference proteome</keyword>
<name>A0A4Z2HVF5_9TELE</name>
<proteinExistence type="predicted"/>
<gene>
    <name evidence="1" type="ORF">EYF80_020041</name>
</gene>
<accession>A0A4Z2HVF5</accession>
<evidence type="ECO:0000313" key="2">
    <source>
        <dbReference type="Proteomes" id="UP000314294"/>
    </source>
</evidence>
<protein>
    <submittedName>
        <fullName evidence="1">Uncharacterized protein</fullName>
    </submittedName>
</protein>
<comment type="caution">
    <text evidence="1">The sequence shown here is derived from an EMBL/GenBank/DDBJ whole genome shotgun (WGS) entry which is preliminary data.</text>
</comment>
<reference evidence="1 2" key="1">
    <citation type="submission" date="2019-03" db="EMBL/GenBank/DDBJ databases">
        <title>First draft genome of Liparis tanakae, snailfish: a comprehensive survey of snailfish specific genes.</title>
        <authorList>
            <person name="Kim W."/>
            <person name="Song I."/>
            <person name="Jeong J.-H."/>
            <person name="Kim D."/>
            <person name="Kim S."/>
            <person name="Ryu S."/>
            <person name="Song J.Y."/>
            <person name="Lee S.K."/>
        </authorList>
    </citation>
    <scope>NUCLEOTIDE SEQUENCE [LARGE SCALE GENOMIC DNA]</scope>
    <source>
        <tissue evidence="1">Muscle</tissue>
    </source>
</reference>
<evidence type="ECO:0000313" key="1">
    <source>
        <dbReference type="EMBL" id="TNN69677.1"/>
    </source>
</evidence>
<dbReference type="AlphaFoldDB" id="A0A4Z2HVF5"/>
<dbReference type="Proteomes" id="UP000314294">
    <property type="component" value="Unassembled WGS sequence"/>
</dbReference>
<dbReference type="EMBL" id="SRLO01000172">
    <property type="protein sequence ID" value="TNN69677.1"/>
    <property type="molecule type" value="Genomic_DNA"/>
</dbReference>
<organism evidence="1 2">
    <name type="scientific">Liparis tanakae</name>
    <name type="common">Tanaka's snailfish</name>
    <dbReference type="NCBI Taxonomy" id="230148"/>
    <lineage>
        <taxon>Eukaryota</taxon>
        <taxon>Metazoa</taxon>
        <taxon>Chordata</taxon>
        <taxon>Craniata</taxon>
        <taxon>Vertebrata</taxon>
        <taxon>Euteleostomi</taxon>
        <taxon>Actinopterygii</taxon>
        <taxon>Neopterygii</taxon>
        <taxon>Teleostei</taxon>
        <taxon>Neoteleostei</taxon>
        <taxon>Acanthomorphata</taxon>
        <taxon>Eupercaria</taxon>
        <taxon>Perciformes</taxon>
        <taxon>Cottioidei</taxon>
        <taxon>Cottales</taxon>
        <taxon>Liparidae</taxon>
        <taxon>Liparis</taxon>
    </lineage>
</organism>